<dbReference type="InterPro" id="IPR029495">
    <property type="entry name" value="NACHT-assoc"/>
</dbReference>
<feature type="compositionally biased region" description="Polar residues" evidence="3">
    <location>
        <begin position="77"/>
        <end position="86"/>
    </location>
</feature>
<proteinExistence type="predicted"/>
<keyword evidence="2" id="KW-0677">Repeat</keyword>
<evidence type="ECO:0000256" key="1">
    <source>
        <dbReference type="ARBA" id="ARBA00022614"/>
    </source>
</evidence>
<dbReference type="EMBL" id="JAUYZG010000018">
    <property type="protein sequence ID" value="KAK2881635.1"/>
    <property type="molecule type" value="Genomic_DNA"/>
</dbReference>
<dbReference type="InterPro" id="IPR051261">
    <property type="entry name" value="NLR"/>
</dbReference>
<accession>A0AA88PDS3</accession>
<feature type="compositionally biased region" description="Basic and acidic residues" evidence="3">
    <location>
        <begin position="197"/>
        <end position="206"/>
    </location>
</feature>
<dbReference type="SMART" id="SM01288">
    <property type="entry name" value="FISNA"/>
    <property type="match status" value="1"/>
</dbReference>
<evidence type="ECO:0000256" key="2">
    <source>
        <dbReference type="ARBA" id="ARBA00022737"/>
    </source>
</evidence>
<organism evidence="5 6">
    <name type="scientific">Cirrhinus molitorella</name>
    <name type="common">mud carp</name>
    <dbReference type="NCBI Taxonomy" id="172907"/>
    <lineage>
        <taxon>Eukaryota</taxon>
        <taxon>Metazoa</taxon>
        <taxon>Chordata</taxon>
        <taxon>Craniata</taxon>
        <taxon>Vertebrata</taxon>
        <taxon>Euteleostomi</taxon>
        <taxon>Actinopterygii</taxon>
        <taxon>Neopterygii</taxon>
        <taxon>Teleostei</taxon>
        <taxon>Ostariophysi</taxon>
        <taxon>Cypriniformes</taxon>
        <taxon>Cyprinidae</taxon>
        <taxon>Labeoninae</taxon>
        <taxon>Labeonini</taxon>
        <taxon>Cirrhinus</taxon>
    </lineage>
</organism>
<evidence type="ECO:0000313" key="6">
    <source>
        <dbReference type="Proteomes" id="UP001187343"/>
    </source>
</evidence>
<keyword evidence="1" id="KW-0433">Leucine-rich repeat</keyword>
<gene>
    <name evidence="5" type="ORF">Q8A67_018903</name>
</gene>
<evidence type="ECO:0000256" key="3">
    <source>
        <dbReference type="SAM" id="MobiDB-lite"/>
    </source>
</evidence>
<feature type="compositionally biased region" description="Polar residues" evidence="3">
    <location>
        <begin position="143"/>
        <end position="155"/>
    </location>
</feature>
<feature type="domain" description="FISNA" evidence="4">
    <location>
        <begin position="230"/>
        <end position="291"/>
    </location>
</feature>
<dbReference type="PANTHER" id="PTHR24106">
    <property type="entry name" value="NACHT, LRR AND CARD DOMAINS-CONTAINING"/>
    <property type="match status" value="1"/>
</dbReference>
<evidence type="ECO:0000313" key="5">
    <source>
        <dbReference type="EMBL" id="KAK2881635.1"/>
    </source>
</evidence>
<evidence type="ECO:0000259" key="4">
    <source>
        <dbReference type="SMART" id="SM01288"/>
    </source>
</evidence>
<dbReference type="AlphaFoldDB" id="A0AA88PDS3"/>
<sequence length="377" mass="41973">MSAKTNAKNINRQRAYLIGYEKRGPLPCPDSSLLFTESSSVTETGQRSEAVSQVQKTKDEDFSPGCSSVKQERSDSPENSSVSMKSDWSMDPPLQMKPGDRSQSHSLARQKSSDSPEPSCVSMKSDWSMDPPLQMKFGDRSQSHSLAQQKSSDSPEPSCVSMKSDWSMDPPLQMKFGDRSQSHRQNLRPRPVVTEPACKKMEHDKSVNQPQVFNKSMCPGVSQEFKVFNTFKTKLMKKFQCLYEGIAKQGNPTLLNEIYTELYITESESGEISNEHELNYTIDSQYSDISPVSSGSANGSSHGQIQGLYGVEEMSEGEDVKAQVVQICRSIVPENEEVCQQHIDVSHRVGRKNAEKARPVIISTKIKGSRGDQTKPV</sequence>
<reference evidence="5" key="1">
    <citation type="submission" date="2023-08" db="EMBL/GenBank/DDBJ databases">
        <title>Chromosome-level Genome Assembly of mud carp (Cirrhinus molitorella).</title>
        <authorList>
            <person name="Liu H."/>
        </authorList>
    </citation>
    <scope>NUCLEOTIDE SEQUENCE</scope>
    <source>
        <strain evidence="5">Prfri</strain>
        <tissue evidence="5">Muscle</tissue>
    </source>
</reference>
<feature type="compositionally biased region" description="Polar residues" evidence="3">
    <location>
        <begin position="37"/>
        <end position="55"/>
    </location>
</feature>
<feature type="compositionally biased region" description="Polar residues" evidence="3">
    <location>
        <begin position="104"/>
        <end position="116"/>
    </location>
</feature>
<keyword evidence="6" id="KW-1185">Reference proteome</keyword>
<dbReference type="Pfam" id="PF14484">
    <property type="entry name" value="FISNA"/>
    <property type="match status" value="1"/>
</dbReference>
<feature type="region of interest" description="Disordered" evidence="3">
    <location>
        <begin position="37"/>
        <end position="206"/>
    </location>
</feature>
<dbReference type="Proteomes" id="UP001187343">
    <property type="component" value="Unassembled WGS sequence"/>
</dbReference>
<protein>
    <recommendedName>
        <fullName evidence="4">FISNA domain-containing protein</fullName>
    </recommendedName>
</protein>
<comment type="caution">
    <text evidence="5">The sequence shown here is derived from an EMBL/GenBank/DDBJ whole genome shotgun (WGS) entry which is preliminary data.</text>
</comment>
<name>A0AA88PDS3_9TELE</name>